<evidence type="ECO:0000256" key="6">
    <source>
        <dbReference type="ARBA" id="ARBA00030030"/>
    </source>
</evidence>
<keyword evidence="2" id="KW-0378">Hydrolase</keyword>
<dbReference type="PANTHER" id="PTHR13522:SF3">
    <property type="entry name" value="U6 SNRNA PHOSPHODIESTERASE 1"/>
    <property type="match status" value="1"/>
</dbReference>
<dbReference type="GeneID" id="5000572"/>
<dbReference type="GO" id="GO:0034477">
    <property type="term" value="P:U6 snRNA 3'-end processing"/>
    <property type="evidence" value="ECO:0007669"/>
    <property type="project" value="InterPro"/>
</dbReference>
<dbReference type="OrthoDB" id="544844at2759"/>
<dbReference type="AlphaFoldDB" id="A4RUL8"/>
<dbReference type="Pfam" id="PF09749">
    <property type="entry name" value="HVSL"/>
    <property type="match status" value="1"/>
</dbReference>
<proteinExistence type="predicted"/>
<name>A4RUL8_OSTLU</name>
<dbReference type="EMBL" id="CP000583">
    <property type="protein sequence ID" value="ABO95274.1"/>
    <property type="molecule type" value="Genomic_DNA"/>
</dbReference>
<dbReference type="HOGENOM" id="CLU_1327934_0_0_1"/>
<evidence type="ECO:0000256" key="5">
    <source>
        <dbReference type="ARBA" id="ARBA00029543"/>
    </source>
</evidence>
<evidence type="ECO:0000256" key="3">
    <source>
        <dbReference type="ARBA" id="ARBA00023239"/>
    </source>
</evidence>
<reference evidence="7 8" key="1">
    <citation type="journal article" date="2007" name="Proc. Natl. Acad. Sci. U.S.A.">
        <title>The tiny eukaryote Ostreococcus provides genomic insights into the paradox of plankton speciation.</title>
        <authorList>
            <person name="Palenik B."/>
            <person name="Grimwood J."/>
            <person name="Aerts A."/>
            <person name="Rouze P."/>
            <person name="Salamov A."/>
            <person name="Putnam N."/>
            <person name="Dupont C."/>
            <person name="Jorgensen R."/>
            <person name="Derelle E."/>
            <person name="Rombauts S."/>
            <person name="Zhou K."/>
            <person name="Otillar R."/>
            <person name="Merchant S.S."/>
            <person name="Podell S."/>
            <person name="Gaasterland T."/>
            <person name="Napoli C."/>
            <person name="Gendler K."/>
            <person name="Manuell A."/>
            <person name="Tai V."/>
            <person name="Vallon O."/>
            <person name="Piganeau G."/>
            <person name="Jancek S."/>
            <person name="Heijde M."/>
            <person name="Jabbari K."/>
            <person name="Bowler C."/>
            <person name="Lohr M."/>
            <person name="Robbens S."/>
            <person name="Werner G."/>
            <person name="Dubchak I."/>
            <person name="Pazour G.J."/>
            <person name="Ren Q."/>
            <person name="Paulsen I."/>
            <person name="Delwiche C."/>
            <person name="Schmutz J."/>
            <person name="Rokhsar D."/>
            <person name="Van de Peer Y."/>
            <person name="Moreau H."/>
            <person name="Grigoriev I.V."/>
        </authorList>
    </citation>
    <scope>NUCLEOTIDE SEQUENCE [LARGE SCALE GENOMIC DNA]</scope>
    <source>
        <strain evidence="7 8">CCE9901</strain>
    </source>
</reference>
<dbReference type="Proteomes" id="UP000001568">
    <property type="component" value="Chromosome 3"/>
</dbReference>
<evidence type="ECO:0000256" key="1">
    <source>
        <dbReference type="ARBA" id="ARBA00022722"/>
    </source>
</evidence>
<evidence type="ECO:0000256" key="2">
    <source>
        <dbReference type="ARBA" id="ARBA00022801"/>
    </source>
</evidence>
<dbReference type="InterPro" id="IPR027521">
    <property type="entry name" value="Usb1"/>
</dbReference>
<organism evidence="7 8">
    <name type="scientific">Ostreococcus lucimarinus (strain CCE9901)</name>
    <dbReference type="NCBI Taxonomy" id="436017"/>
    <lineage>
        <taxon>Eukaryota</taxon>
        <taxon>Viridiplantae</taxon>
        <taxon>Chlorophyta</taxon>
        <taxon>Mamiellophyceae</taxon>
        <taxon>Mamiellales</taxon>
        <taxon>Bathycoccaceae</taxon>
        <taxon>Ostreococcus</taxon>
    </lineage>
</organism>
<dbReference type="InterPro" id="IPR009097">
    <property type="entry name" value="Cyclic_Pdiesterase"/>
</dbReference>
<keyword evidence="1" id="KW-0540">Nuclease</keyword>
<dbReference type="KEGG" id="olu:OSTLU_92456"/>
<dbReference type="Gramene" id="ABO95274">
    <property type="protein sequence ID" value="ABO95274"/>
    <property type="gene ID" value="OSTLU_92456"/>
</dbReference>
<dbReference type="GO" id="GO:0000175">
    <property type="term" value="F:3'-5'-RNA exonuclease activity"/>
    <property type="evidence" value="ECO:0007669"/>
    <property type="project" value="TreeGrafter"/>
</dbReference>
<dbReference type="SUPFAM" id="SSF55144">
    <property type="entry name" value="LigT-like"/>
    <property type="match status" value="1"/>
</dbReference>
<dbReference type="STRING" id="436017.A4RUL8"/>
<dbReference type="Gene3D" id="3.90.1140.10">
    <property type="entry name" value="Cyclic phosphodiesterase"/>
    <property type="match status" value="1"/>
</dbReference>
<sequence length="210" mass="23464">MRAARKRTFEHVEGNYATHVRARAGAATRATEKTLDAFVEAFGELEKVSDLKREDGAHVSLSRTFACVKGDWERLFGNLRRELRDMEAFEVVFDAMRVFTNDDGSRAFVAAGFREGSTSASKVALVRAIERVDKAIVPLGFPKYYDDPDPHVSLLWVAGASEERVEAMRRFAESTTVEWRVDVNRVLCDVSGQTPKTVWGRVPGLPAPDL</sequence>
<gene>
    <name evidence="7" type="ORF">OSTLU_92456</name>
</gene>
<evidence type="ECO:0000313" key="7">
    <source>
        <dbReference type="EMBL" id="ABO95274.1"/>
    </source>
</evidence>
<dbReference type="OMA" id="EGNFATH"/>
<evidence type="ECO:0000313" key="8">
    <source>
        <dbReference type="Proteomes" id="UP000001568"/>
    </source>
</evidence>
<dbReference type="eggNOG" id="KOG3102">
    <property type="taxonomic scope" value="Eukaryota"/>
</dbReference>
<dbReference type="GO" id="GO:0016829">
    <property type="term" value="F:lyase activity"/>
    <property type="evidence" value="ECO:0007669"/>
    <property type="project" value="UniProtKB-KW"/>
</dbReference>
<dbReference type="PANTHER" id="PTHR13522">
    <property type="entry name" value="U6 SNRNA PHOSPHODIESTERASE 1"/>
    <property type="match status" value="1"/>
</dbReference>
<dbReference type="RefSeq" id="XP_001416981.1">
    <property type="nucleotide sequence ID" value="XM_001416944.1"/>
</dbReference>
<accession>A4RUL8</accession>
<keyword evidence="4" id="KW-0539">Nucleus</keyword>
<protein>
    <recommendedName>
        <fullName evidence="5">U6 snRNA phosphodiesterase 1</fullName>
    </recommendedName>
    <alternativeName>
        <fullName evidence="6">3'-5' RNA exonuclease USB1</fullName>
    </alternativeName>
</protein>
<keyword evidence="3" id="KW-0456">Lyase</keyword>
<keyword evidence="8" id="KW-1185">Reference proteome</keyword>
<evidence type="ECO:0000256" key="4">
    <source>
        <dbReference type="ARBA" id="ARBA00023242"/>
    </source>
</evidence>
<dbReference type="GO" id="GO:0005634">
    <property type="term" value="C:nucleus"/>
    <property type="evidence" value="ECO:0007669"/>
    <property type="project" value="TreeGrafter"/>
</dbReference>